<dbReference type="PIRSF" id="PIRSF011570">
    <property type="entry name" value="SpoVAD"/>
    <property type="match status" value="1"/>
</dbReference>
<name>A0A1M6BSR8_9FIRM</name>
<dbReference type="OrthoDB" id="9770068at2"/>
<reference evidence="1 2" key="1">
    <citation type="submission" date="2016-11" db="EMBL/GenBank/DDBJ databases">
        <authorList>
            <person name="Varghese N."/>
            <person name="Submissions S."/>
        </authorList>
    </citation>
    <scope>NUCLEOTIDE SEQUENCE [LARGE SCALE GENOMIC DNA]</scope>
    <source>
        <strain evidence="1 2">DSM 19027</strain>
    </source>
</reference>
<dbReference type="InterPro" id="IPR038369">
    <property type="entry name" value="SpoVAD_sf"/>
</dbReference>
<keyword evidence="2" id="KW-1185">Reference proteome</keyword>
<dbReference type="EMBL" id="FQZP01000003">
    <property type="protein sequence ID" value="SHI51776.1"/>
    <property type="molecule type" value="Genomic_DNA"/>
</dbReference>
<organism evidence="1 2">
    <name type="scientific">Thermoclostridium caenicola</name>
    <dbReference type="NCBI Taxonomy" id="659425"/>
    <lineage>
        <taxon>Bacteria</taxon>
        <taxon>Bacillati</taxon>
        <taxon>Bacillota</taxon>
        <taxon>Clostridia</taxon>
        <taxon>Eubacteriales</taxon>
        <taxon>Oscillospiraceae</taxon>
        <taxon>Thermoclostridium</taxon>
    </lineage>
</organism>
<gene>
    <name evidence="1" type="ORF">SAMN05444373_1003110</name>
</gene>
<dbReference type="AlphaFoldDB" id="A0A1M6BSR8"/>
<dbReference type="Proteomes" id="UP000324781">
    <property type="component" value="Unassembled WGS sequence"/>
</dbReference>
<evidence type="ECO:0000313" key="2">
    <source>
        <dbReference type="Proteomes" id="UP000324781"/>
    </source>
</evidence>
<dbReference type="InterPro" id="IPR016039">
    <property type="entry name" value="Thiolase-like"/>
</dbReference>
<accession>A0A1M6BSR8</accession>
<proteinExistence type="predicted"/>
<protein>
    <submittedName>
        <fullName evidence="1">Stage V sporulation protein AD</fullName>
    </submittedName>
</protein>
<dbReference type="Gene3D" id="3.40.47.40">
    <property type="entry name" value="Stage V sporulation protein AD"/>
    <property type="match status" value="1"/>
</dbReference>
<dbReference type="NCBIfam" id="TIGR02845">
    <property type="entry name" value="spore_V_AD"/>
    <property type="match status" value="1"/>
</dbReference>
<sequence>MSTRTGKQTVVLSNPPVVIGGAAIVGKKEGDGPLARYFDQIIDDEYFGEKTFEKAESRLLRDTLAKTLEKCGKSAQDIDFIISGDLQNQCTAASYAFRDVQVSFIGIYGACSTMAESLALGAMLIDGGAAEMTACMTSSHFCSAERQFRYPLEFGSQRTPTSQWTVTGAGCILLGKQGNGPRITHVTCGAIIDMGIKDANNMGGAMAPAACDTILRHLQDTGRSLDYYDLVLTGDLGSFGRSILTRLLKDNGVDPEGRYEDCGCMIFDLERQDVVCGGSGCGCSATVLSAYILELMNQKKLNRVLLVATGALHSPTWIQQGESIPCIAHAVSLENIPE</sequence>
<dbReference type="NCBIfam" id="NF006160">
    <property type="entry name" value="PRK08304.1"/>
    <property type="match status" value="1"/>
</dbReference>
<evidence type="ECO:0000313" key="1">
    <source>
        <dbReference type="EMBL" id="SHI51776.1"/>
    </source>
</evidence>
<dbReference type="Pfam" id="PF07451">
    <property type="entry name" value="SpoVAD"/>
    <property type="match status" value="1"/>
</dbReference>
<dbReference type="InterPro" id="IPR010894">
    <property type="entry name" value="SpoVAD"/>
</dbReference>
<dbReference type="SUPFAM" id="SSF53901">
    <property type="entry name" value="Thiolase-like"/>
    <property type="match status" value="1"/>
</dbReference>
<dbReference type="GO" id="GO:0016746">
    <property type="term" value="F:acyltransferase activity"/>
    <property type="evidence" value="ECO:0007669"/>
    <property type="project" value="InterPro"/>
</dbReference>
<dbReference type="RefSeq" id="WP_149677650.1">
    <property type="nucleotide sequence ID" value="NZ_FQZP01000003.1"/>
</dbReference>